<evidence type="ECO:0008006" key="4">
    <source>
        <dbReference type="Google" id="ProtNLM"/>
    </source>
</evidence>
<accession>A0AAQ3RQ37</accession>
<sequence>MSLSRLSITISLCALNPSIAICLGLSSSVGAELVSDILLSDLLELLPSVPSSFGSECDTPASFFAFLRAFAAATATGSKHSPAWYVEAHSKGFSFSLAKLLIMCLIESVDTTVVIPNLPP</sequence>
<protein>
    <recommendedName>
        <fullName evidence="4">Secreted protein</fullName>
    </recommendedName>
</protein>
<evidence type="ECO:0000313" key="3">
    <source>
        <dbReference type="Proteomes" id="UP001374535"/>
    </source>
</evidence>
<evidence type="ECO:0000313" key="2">
    <source>
        <dbReference type="EMBL" id="WVZ03609.1"/>
    </source>
</evidence>
<keyword evidence="1" id="KW-0732">Signal</keyword>
<name>A0AAQ3RQ37_VIGMU</name>
<gene>
    <name evidence="2" type="ORF">V8G54_024415</name>
</gene>
<dbReference type="EMBL" id="CP144694">
    <property type="protein sequence ID" value="WVZ03609.1"/>
    <property type="molecule type" value="Genomic_DNA"/>
</dbReference>
<proteinExistence type="predicted"/>
<organism evidence="2 3">
    <name type="scientific">Vigna mungo</name>
    <name type="common">Black gram</name>
    <name type="synonym">Phaseolus mungo</name>
    <dbReference type="NCBI Taxonomy" id="3915"/>
    <lineage>
        <taxon>Eukaryota</taxon>
        <taxon>Viridiplantae</taxon>
        <taxon>Streptophyta</taxon>
        <taxon>Embryophyta</taxon>
        <taxon>Tracheophyta</taxon>
        <taxon>Spermatophyta</taxon>
        <taxon>Magnoliopsida</taxon>
        <taxon>eudicotyledons</taxon>
        <taxon>Gunneridae</taxon>
        <taxon>Pentapetalae</taxon>
        <taxon>rosids</taxon>
        <taxon>fabids</taxon>
        <taxon>Fabales</taxon>
        <taxon>Fabaceae</taxon>
        <taxon>Papilionoideae</taxon>
        <taxon>50 kb inversion clade</taxon>
        <taxon>NPAAA clade</taxon>
        <taxon>indigoferoid/millettioid clade</taxon>
        <taxon>Phaseoleae</taxon>
        <taxon>Vigna</taxon>
    </lineage>
</organism>
<dbReference type="AlphaFoldDB" id="A0AAQ3RQ37"/>
<dbReference type="Proteomes" id="UP001374535">
    <property type="component" value="Chromosome 7"/>
</dbReference>
<feature type="signal peptide" evidence="1">
    <location>
        <begin position="1"/>
        <end position="20"/>
    </location>
</feature>
<feature type="chain" id="PRO_5042893759" description="Secreted protein" evidence="1">
    <location>
        <begin position="21"/>
        <end position="120"/>
    </location>
</feature>
<keyword evidence="3" id="KW-1185">Reference proteome</keyword>
<evidence type="ECO:0000256" key="1">
    <source>
        <dbReference type="SAM" id="SignalP"/>
    </source>
</evidence>
<reference evidence="2 3" key="1">
    <citation type="journal article" date="2023" name="Life. Sci Alliance">
        <title>Evolutionary insights into 3D genome organization and epigenetic landscape of Vigna mungo.</title>
        <authorList>
            <person name="Junaid A."/>
            <person name="Singh B."/>
            <person name="Bhatia S."/>
        </authorList>
    </citation>
    <scope>NUCLEOTIDE SEQUENCE [LARGE SCALE GENOMIC DNA]</scope>
    <source>
        <strain evidence="2">Urdbean</strain>
    </source>
</reference>